<dbReference type="Proteomes" id="UP000717752">
    <property type="component" value="Unassembled WGS sequence"/>
</dbReference>
<keyword evidence="7" id="KW-1185">Reference proteome</keyword>
<protein>
    <submittedName>
        <fullName evidence="6">LysR family transcriptional regulator</fullName>
    </submittedName>
</protein>
<sequence length="298" mass="32184">MDRFVGLSVFVAAVNNGSLAAAARAHGITPAMAGKHVAAIEAELGVRLLQRTTRKLHLTDIGLDYYQRSSLILDALNEANRSASQQQDQPHGTLRVSAPTTFGALHLGQPVAEYMRLYPNVSVEMSLEDRYVDLIEGGFDMAIRIGTLPDSSLISRRLGESGMVACAAPSYLNKHGRPSHPAELRRYDRLAFSKATSGGDWSFTDRKGKTVTVSGPTRLKADNMQMLLAAALDGGGIVYGPTFVLAEHVASGALEQVLPDYNTESLSIHALYPSPRMLGTKVRCFVDILEARFGKASL</sequence>
<keyword evidence="4" id="KW-0804">Transcription</keyword>
<evidence type="ECO:0000259" key="5">
    <source>
        <dbReference type="PROSITE" id="PS50931"/>
    </source>
</evidence>
<dbReference type="Pfam" id="PF00126">
    <property type="entry name" value="HTH_1"/>
    <property type="match status" value="1"/>
</dbReference>
<dbReference type="RefSeq" id="WP_220333815.1">
    <property type="nucleotide sequence ID" value="NZ_JAEUAK010000003.1"/>
</dbReference>
<dbReference type="InterPro" id="IPR036388">
    <property type="entry name" value="WH-like_DNA-bd_sf"/>
</dbReference>
<dbReference type="Pfam" id="PF03466">
    <property type="entry name" value="LysR_substrate"/>
    <property type="match status" value="1"/>
</dbReference>
<dbReference type="Gene3D" id="1.10.10.10">
    <property type="entry name" value="Winged helix-like DNA-binding domain superfamily/Winged helix DNA-binding domain"/>
    <property type="match status" value="1"/>
</dbReference>
<evidence type="ECO:0000256" key="3">
    <source>
        <dbReference type="ARBA" id="ARBA00023125"/>
    </source>
</evidence>
<dbReference type="PANTHER" id="PTHR30537">
    <property type="entry name" value="HTH-TYPE TRANSCRIPTIONAL REGULATOR"/>
    <property type="match status" value="1"/>
</dbReference>
<keyword evidence="3" id="KW-0238">DNA-binding</keyword>
<dbReference type="PANTHER" id="PTHR30537:SF5">
    <property type="entry name" value="HTH-TYPE TRANSCRIPTIONAL ACTIVATOR TTDR-RELATED"/>
    <property type="match status" value="1"/>
</dbReference>
<dbReference type="PROSITE" id="PS50931">
    <property type="entry name" value="HTH_LYSR"/>
    <property type="match status" value="1"/>
</dbReference>
<dbReference type="InterPro" id="IPR036390">
    <property type="entry name" value="WH_DNA-bd_sf"/>
</dbReference>
<evidence type="ECO:0000313" key="7">
    <source>
        <dbReference type="Proteomes" id="UP000717752"/>
    </source>
</evidence>
<dbReference type="InterPro" id="IPR000847">
    <property type="entry name" value="LysR_HTH_N"/>
</dbReference>
<name>A0ABS7GQY8_9HYPH</name>
<dbReference type="Gene3D" id="3.40.190.290">
    <property type="match status" value="1"/>
</dbReference>
<dbReference type="SUPFAM" id="SSF53850">
    <property type="entry name" value="Periplasmic binding protein-like II"/>
    <property type="match status" value="1"/>
</dbReference>
<evidence type="ECO:0000256" key="1">
    <source>
        <dbReference type="ARBA" id="ARBA00009437"/>
    </source>
</evidence>
<accession>A0ABS7GQY8</accession>
<organism evidence="6 7">
    <name type="scientific">Rhizobium mesosinicum</name>
    <dbReference type="NCBI Taxonomy" id="335017"/>
    <lineage>
        <taxon>Bacteria</taxon>
        <taxon>Pseudomonadati</taxon>
        <taxon>Pseudomonadota</taxon>
        <taxon>Alphaproteobacteria</taxon>
        <taxon>Hyphomicrobiales</taxon>
        <taxon>Rhizobiaceae</taxon>
        <taxon>Rhizobium/Agrobacterium group</taxon>
        <taxon>Rhizobium</taxon>
    </lineage>
</organism>
<dbReference type="CDD" id="cd08422">
    <property type="entry name" value="PBP2_CrgA_like"/>
    <property type="match status" value="1"/>
</dbReference>
<gene>
    <name evidence="6" type="ORF">JNB85_08005</name>
</gene>
<evidence type="ECO:0000256" key="4">
    <source>
        <dbReference type="ARBA" id="ARBA00023163"/>
    </source>
</evidence>
<dbReference type="SUPFAM" id="SSF46785">
    <property type="entry name" value="Winged helix' DNA-binding domain"/>
    <property type="match status" value="1"/>
</dbReference>
<keyword evidence="2" id="KW-0805">Transcription regulation</keyword>
<dbReference type="EMBL" id="JAEUAK010000003">
    <property type="protein sequence ID" value="MBW9052357.1"/>
    <property type="molecule type" value="Genomic_DNA"/>
</dbReference>
<proteinExistence type="inferred from homology"/>
<evidence type="ECO:0000256" key="2">
    <source>
        <dbReference type="ARBA" id="ARBA00023015"/>
    </source>
</evidence>
<comment type="similarity">
    <text evidence="1">Belongs to the LysR transcriptional regulatory family.</text>
</comment>
<feature type="domain" description="HTH lysR-type" evidence="5">
    <location>
        <begin position="1"/>
        <end position="59"/>
    </location>
</feature>
<comment type="caution">
    <text evidence="6">The sequence shown here is derived from an EMBL/GenBank/DDBJ whole genome shotgun (WGS) entry which is preliminary data.</text>
</comment>
<dbReference type="InterPro" id="IPR005119">
    <property type="entry name" value="LysR_subst-bd"/>
</dbReference>
<evidence type="ECO:0000313" key="6">
    <source>
        <dbReference type="EMBL" id="MBW9052357.1"/>
    </source>
</evidence>
<reference evidence="6 7" key="1">
    <citation type="journal article" date="2021" name="MBio">
        <title>Poor Competitiveness of Bradyrhizobium in Pigeon Pea Root Colonization in Indian Soils.</title>
        <authorList>
            <person name="Chalasani D."/>
            <person name="Basu A."/>
            <person name="Pullabhotla S.V.S.R.N."/>
            <person name="Jorrin B."/>
            <person name="Neal A.L."/>
            <person name="Poole P.S."/>
            <person name="Podile A.R."/>
            <person name="Tkacz A."/>
        </authorList>
    </citation>
    <scope>NUCLEOTIDE SEQUENCE [LARGE SCALE GENOMIC DNA]</scope>
    <source>
        <strain evidence="6 7">HU56</strain>
    </source>
</reference>
<dbReference type="InterPro" id="IPR058163">
    <property type="entry name" value="LysR-type_TF_proteobact-type"/>
</dbReference>